<dbReference type="Pfam" id="PF07310">
    <property type="entry name" value="PAS_5"/>
    <property type="match status" value="1"/>
</dbReference>
<evidence type="ECO:0000313" key="2">
    <source>
        <dbReference type="Proteomes" id="UP000051298"/>
    </source>
</evidence>
<gene>
    <name evidence="1" type="ORF">THS5294_02189</name>
</gene>
<dbReference type="AlphaFoldDB" id="A0A0P1FHW9"/>
<evidence type="ECO:0000313" key="1">
    <source>
        <dbReference type="EMBL" id="CUH60893.1"/>
    </source>
</evidence>
<accession>A0A0P1FHW9</accession>
<dbReference type="Proteomes" id="UP000051298">
    <property type="component" value="Unassembled WGS sequence"/>
</dbReference>
<protein>
    <submittedName>
        <fullName evidence="1">PAS domain protein</fullName>
    </submittedName>
</protein>
<proteinExistence type="predicted"/>
<reference evidence="1 2" key="1">
    <citation type="submission" date="2015-09" db="EMBL/GenBank/DDBJ databases">
        <authorList>
            <consortium name="Swine Surveillance"/>
        </authorList>
    </citation>
    <scope>NUCLEOTIDE SEQUENCE [LARGE SCALE GENOMIC DNA]</scope>
    <source>
        <strain evidence="1 2">CECT 5294</strain>
    </source>
</reference>
<organism evidence="1 2">
    <name type="scientific">Thalassobacter stenotrophicus</name>
    <dbReference type="NCBI Taxonomy" id="266809"/>
    <lineage>
        <taxon>Bacteria</taxon>
        <taxon>Pseudomonadati</taxon>
        <taxon>Pseudomonadota</taxon>
        <taxon>Alphaproteobacteria</taxon>
        <taxon>Rhodobacterales</taxon>
        <taxon>Roseobacteraceae</taxon>
        <taxon>Thalassobacter</taxon>
    </lineage>
</organism>
<name>A0A0P1FHW9_9RHOB</name>
<dbReference type="EMBL" id="CYRX01000031">
    <property type="protein sequence ID" value="CUH60893.1"/>
    <property type="molecule type" value="Genomic_DNA"/>
</dbReference>
<dbReference type="InterPro" id="IPR009922">
    <property type="entry name" value="DUF1457"/>
</dbReference>
<sequence>MQNSIDGRGEAAWSFLTQRLTRTSKTFGDVLRYWNALRVGTDLPARSDLDPRVIQTALANAFILDRTRPGTIRIRVAGGHMNDLMGMEVRGMPIRAFFDLLERRRLMDLVETVFTKPALLELDLVSNNRSGPIIEGKMLILPMRDAAGNVNKALGCLVTHGDIGQTPRRFRIQRDVVTPIVVTQTPKPAPAMAGFNEPATSFEARPTGAASTPNTGIDGTPHIPTDLEAASKPGPVPWLRIVR</sequence>
<dbReference type="RefSeq" id="WP_133244374.1">
    <property type="nucleotide sequence ID" value="NZ_CYRX01000031.1"/>
</dbReference>